<dbReference type="InterPro" id="IPR001810">
    <property type="entry name" value="F-box_dom"/>
</dbReference>
<evidence type="ECO:0000259" key="1">
    <source>
        <dbReference type="Pfam" id="PF00646"/>
    </source>
</evidence>
<dbReference type="InterPro" id="IPR036047">
    <property type="entry name" value="F-box-like_dom_sf"/>
</dbReference>
<feature type="domain" description="F-box" evidence="1">
    <location>
        <begin position="12"/>
        <end position="53"/>
    </location>
</feature>
<evidence type="ECO:0000313" key="2">
    <source>
        <dbReference type="EMBL" id="TVU13279.1"/>
    </source>
</evidence>
<dbReference type="Gramene" id="TVU13279">
    <property type="protein sequence ID" value="TVU13279"/>
    <property type="gene ID" value="EJB05_40816"/>
</dbReference>
<proteinExistence type="predicted"/>
<evidence type="ECO:0000313" key="3">
    <source>
        <dbReference type="Proteomes" id="UP000324897"/>
    </source>
</evidence>
<protein>
    <recommendedName>
        <fullName evidence="1">F-box domain-containing protein</fullName>
    </recommendedName>
</protein>
<reference evidence="2 3" key="1">
    <citation type="journal article" date="2019" name="Sci. Rep.">
        <title>A high-quality genome of Eragrostis curvula grass provides insights into Poaceae evolution and supports new strategies to enhance forage quality.</title>
        <authorList>
            <person name="Carballo J."/>
            <person name="Santos B.A.C.M."/>
            <person name="Zappacosta D."/>
            <person name="Garbus I."/>
            <person name="Selva J.P."/>
            <person name="Gallo C.A."/>
            <person name="Diaz A."/>
            <person name="Albertini E."/>
            <person name="Caccamo M."/>
            <person name="Echenique V."/>
        </authorList>
    </citation>
    <scope>NUCLEOTIDE SEQUENCE [LARGE SCALE GENOMIC DNA]</scope>
    <source>
        <strain evidence="3">cv. Victoria</strain>
        <tissue evidence="2">Leaf</tissue>
    </source>
</reference>
<dbReference type="SUPFAM" id="SSF81383">
    <property type="entry name" value="F-box domain"/>
    <property type="match status" value="1"/>
</dbReference>
<dbReference type="Proteomes" id="UP000324897">
    <property type="component" value="Unassembled WGS sequence"/>
</dbReference>
<dbReference type="PANTHER" id="PTHR32133:SF379">
    <property type="entry name" value="F-BOX DOMAIN-CONTAINING PROTEIN"/>
    <property type="match status" value="1"/>
</dbReference>
<organism evidence="2 3">
    <name type="scientific">Eragrostis curvula</name>
    <name type="common">weeping love grass</name>
    <dbReference type="NCBI Taxonomy" id="38414"/>
    <lineage>
        <taxon>Eukaryota</taxon>
        <taxon>Viridiplantae</taxon>
        <taxon>Streptophyta</taxon>
        <taxon>Embryophyta</taxon>
        <taxon>Tracheophyta</taxon>
        <taxon>Spermatophyta</taxon>
        <taxon>Magnoliopsida</taxon>
        <taxon>Liliopsida</taxon>
        <taxon>Poales</taxon>
        <taxon>Poaceae</taxon>
        <taxon>PACMAD clade</taxon>
        <taxon>Chloridoideae</taxon>
        <taxon>Eragrostideae</taxon>
        <taxon>Eragrostidinae</taxon>
        <taxon>Eragrostis</taxon>
    </lineage>
</organism>
<dbReference type="OrthoDB" id="694246at2759"/>
<dbReference type="AlphaFoldDB" id="A0A5J9TPF2"/>
<keyword evidence="3" id="KW-1185">Reference proteome</keyword>
<name>A0A5J9TPF2_9POAL</name>
<feature type="non-terminal residue" evidence="2">
    <location>
        <position position="1"/>
    </location>
</feature>
<dbReference type="PANTHER" id="PTHR32133">
    <property type="entry name" value="OS07G0120400 PROTEIN"/>
    <property type="match status" value="1"/>
</dbReference>
<accession>A0A5J9TPF2</accession>
<gene>
    <name evidence="2" type="ORF">EJB05_40816</name>
</gene>
<sequence>MSTRRRLPPALLPDDIVEKIVLRFPADDPAFLLSAALVCKDWCRVICGPDFRRRFREFHRNPPLLGIIYRSVGISACRGGWIKQTQFMPTSTFCLPTANMSRWRAMDALHGRILFCDLESSRGPLEWTEFVVWSPVPSDVQRLPALPLRRYSWSAALLCATAGCDHLDCSSGAFAVAFVGTDSIEGLTSAYVYTSEQHEWSMPISIEDRSVEGIKRPSARVGNTVYFICQKSTKLLAYELCKQELSVISTPSTCRDYSFTAFTTEDEGRFWFASAESSKLFTWSREAGLDW</sequence>
<comment type="caution">
    <text evidence="2">The sequence shown here is derived from an EMBL/GenBank/DDBJ whole genome shotgun (WGS) entry which is preliminary data.</text>
</comment>
<dbReference type="EMBL" id="RWGY01000035">
    <property type="protein sequence ID" value="TVU13279.1"/>
    <property type="molecule type" value="Genomic_DNA"/>
</dbReference>
<dbReference type="Pfam" id="PF00646">
    <property type="entry name" value="F-box"/>
    <property type="match status" value="1"/>
</dbReference>